<name>A0ABP8HLZ9_9BACT</name>
<evidence type="ECO:0008006" key="4">
    <source>
        <dbReference type="Google" id="ProtNLM"/>
    </source>
</evidence>
<dbReference type="EMBL" id="BAABGY010000014">
    <property type="protein sequence ID" value="GAA4340779.1"/>
    <property type="molecule type" value="Genomic_DNA"/>
</dbReference>
<keyword evidence="1" id="KW-1133">Transmembrane helix</keyword>
<protein>
    <recommendedName>
        <fullName evidence="4">PepSY domain-containing protein</fullName>
    </recommendedName>
</protein>
<evidence type="ECO:0000256" key="1">
    <source>
        <dbReference type="SAM" id="Phobius"/>
    </source>
</evidence>
<accession>A0ABP8HLZ9</accession>
<organism evidence="2 3">
    <name type="scientific">Flaviaesturariibacter amylovorans</name>
    <dbReference type="NCBI Taxonomy" id="1084520"/>
    <lineage>
        <taxon>Bacteria</taxon>
        <taxon>Pseudomonadati</taxon>
        <taxon>Bacteroidota</taxon>
        <taxon>Chitinophagia</taxon>
        <taxon>Chitinophagales</taxon>
        <taxon>Chitinophagaceae</taxon>
        <taxon>Flaviaestuariibacter</taxon>
    </lineage>
</organism>
<sequence>MLQLLEVPVDSLQSIQLLPLLDRAHYGIAFYSGGTLHRVLADAATGITRPPVTRDEAIQIASESFSGPWAVRKVQLLTETGGHHEYRERPLPAWAVQFEHPTRTTVYVSAAYGKVETFRNDRWRIFDWLWMTHTMDYQGRDNINNWLLRIFSVFGLVTVISGFVLFGISSRVFRKRKRKTIPHPLQKI</sequence>
<reference evidence="3" key="1">
    <citation type="journal article" date="2019" name="Int. J. Syst. Evol. Microbiol.">
        <title>The Global Catalogue of Microorganisms (GCM) 10K type strain sequencing project: providing services to taxonomists for standard genome sequencing and annotation.</title>
        <authorList>
            <consortium name="The Broad Institute Genomics Platform"/>
            <consortium name="The Broad Institute Genome Sequencing Center for Infectious Disease"/>
            <person name="Wu L."/>
            <person name="Ma J."/>
        </authorList>
    </citation>
    <scope>NUCLEOTIDE SEQUENCE [LARGE SCALE GENOMIC DNA]</scope>
    <source>
        <strain evidence="3">JCM 17919</strain>
    </source>
</reference>
<keyword evidence="1" id="KW-0812">Transmembrane</keyword>
<keyword evidence="1" id="KW-0472">Membrane</keyword>
<comment type="caution">
    <text evidence="2">The sequence shown here is derived from an EMBL/GenBank/DDBJ whole genome shotgun (WGS) entry which is preliminary data.</text>
</comment>
<gene>
    <name evidence="2" type="ORF">GCM10023184_38690</name>
</gene>
<proteinExistence type="predicted"/>
<dbReference type="Proteomes" id="UP001501725">
    <property type="component" value="Unassembled WGS sequence"/>
</dbReference>
<evidence type="ECO:0000313" key="2">
    <source>
        <dbReference type="EMBL" id="GAA4340779.1"/>
    </source>
</evidence>
<evidence type="ECO:0000313" key="3">
    <source>
        <dbReference type="Proteomes" id="UP001501725"/>
    </source>
</evidence>
<feature type="transmembrane region" description="Helical" evidence="1">
    <location>
        <begin position="146"/>
        <end position="168"/>
    </location>
</feature>
<keyword evidence="3" id="KW-1185">Reference proteome</keyword>